<dbReference type="AlphaFoldDB" id="X1DSC6"/>
<evidence type="ECO:0000313" key="1">
    <source>
        <dbReference type="EMBL" id="GAH07879.1"/>
    </source>
</evidence>
<sequence length="248" mass="23979">STHDASPSITVTTSDAAGQILIDSGDETADGINIDAAGGIDIDVTLENFTIDLAAAGKDFRVDSALGAIYLEGAQTGADAVTIYASHADGGIDMDFGTGGLSVVGASGDIVATVAGAAGDVMTFTNTTGTGAGAIELTATAGSIDLNANAAHDITVTGGQVTVASGHNTASAISLTTNVGSSETIVVTNTQGTGAGAISLIATAGSLDINAKEAITIDLDTGTAATSLITITNADGTDADAIELTATV</sequence>
<dbReference type="EMBL" id="BART01032152">
    <property type="protein sequence ID" value="GAH07879.1"/>
    <property type="molecule type" value="Genomic_DNA"/>
</dbReference>
<comment type="caution">
    <text evidence="1">The sequence shown here is derived from an EMBL/GenBank/DDBJ whole genome shotgun (WGS) entry which is preliminary data.</text>
</comment>
<name>X1DSC6_9ZZZZ</name>
<organism evidence="1">
    <name type="scientific">marine sediment metagenome</name>
    <dbReference type="NCBI Taxonomy" id="412755"/>
    <lineage>
        <taxon>unclassified sequences</taxon>
        <taxon>metagenomes</taxon>
        <taxon>ecological metagenomes</taxon>
    </lineage>
</organism>
<reference evidence="1" key="1">
    <citation type="journal article" date="2014" name="Front. Microbiol.">
        <title>High frequency of phylogenetically diverse reductive dehalogenase-homologous genes in deep subseafloor sedimentary metagenomes.</title>
        <authorList>
            <person name="Kawai M."/>
            <person name="Futagami T."/>
            <person name="Toyoda A."/>
            <person name="Takaki Y."/>
            <person name="Nishi S."/>
            <person name="Hori S."/>
            <person name="Arai W."/>
            <person name="Tsubouchi T."/>
            <person name="Morono Y."/>
            <person name="Uchiyama I."/>
            <person name="Ito T."/>
            <person name="Fujiyama A."/>
            <person name="Inagaki F."/>
            <person name="Takami H."/>
        </authorList>
    </citation>
    <scope>NUCLEOTIDE SEQUENCE</scope>
    <source>
        <strain evidence="1">Expedition CK06-06</strain>
    </source>
</reference>
<accession>X1DSC6</accession>
<feature type="non-terminal residue" evidence="1">
    <location>
        <position position="248"/>
    </location>
</feature>
<gene>
    <name evidence="1" type="ORF">S01H4_55659</name>
</gene>
<feature type="non-terminal residue" evidence="1">
    <location>
        <position position="1"/>
    </location>
</feature>
<proteinExistence type="predicted"/>
<protein>
    <submittedName>
        <fullName evidence="1">Uncharacterized protein</fullName>
    </submittedName>
</protein>